<proteinExistence type="predicted"/>
<dbReference type="Pfam" id="PF01872">
    <property type="entry name" value="RibD_C"/>
    <property type="match status" value="2"/>
</dbReference>
<protein>
    <submittedName>
        <fullName evidence="2">Dihydrofolate reductase family protein</fullName>
    </submittedName>
</protein>
<dbReference type="RefSeq" id="WP_066161950.1">
    <property type="nucleotide sequence ID" value="NZ_CP136137.1"/>
</dbReference>
<name>A0ABZ2TXJ0_9ACTN</name>
<reference evidence="2 3" key="1">
    <citation type="journal article" date="2023" name="Virus Evol.">
        <title>Computational host range prediction-The good, the bad, and the ugly.</title>
        <authorList>
            <person name="Howell A.A."/>
            <person name="Versoza C.J."/>
            <person name="Pfeifer S.P."/>
        </authorList>
    </citation>
    <scope>NUCLEOTIDE SEQUENCE [LARGE SCALE GENOMIC DNA]</scope>
    <source>
        <strain evidence="2 3">1610/1b</strain>
    </source>
</reference>
<dbReference type="SUPFAM" id="SSF53597">
    <property type="entry name" value="Dihydrofolate reductase-like"/>
    <property type="match status" value="1"/>
</dbReference>
<dbReference type="Gene3D" id="3.40.430.10">
    <property type="entry name" value="Dihydrofolate Reductase, subunit A"/>
    <property type="match status" value="1"/>
</dbReference>
<sequence length="192" mass="21067">MGTLSYTTAVSLDGYIADANGDFQWAAPSAEIFRVHVDRMNAVSAEILGRRTYELMRYWESEPDDESWTADEREFAQRWSALDRIVASSTMASDDVGSPSVRLVPVLTLSAIEDVVRAAPGEVEIFGPTTASAAIRAGLVTDIRFFVVPVVIGGGLRALPDDARLNLRLQETRPFANGTVYLHYRTEATGRP</sequence>
<dbReference type="InterPro" id="IPR024072">
    <property type="entry name" value="DHFR-like_dom_sf"/>
</dbReference>
<feature type="domain" description="Bacterial bifunctional deaminase-reductase C-terminal" evidence="1">
    <location>
        <begin position="127"/>
        <end position="180"/>
    </location>
</feature>
<dbReference type="Proteomes" id="UP001479933">
    <property type="component" value="Chromosome"/>
</dbReference>
<dbReference type="InterPro" id="IPR050765">
    <property type="entry name" value="Riboflavin_Biosynth_HTPR"/>
</dbReference>
<keyword evidence="3" id="KW-1185">Reference proteome</keyword>
<dbReference type="PANTHER" id="PTHR38011">
    <property type="entry name" value="DIHYDROFOLATE REDUCTASE FAMILY PROTEIN (AFU_ORTHOLOGUE AFUA_8G06820)"/>
    <property type="match status" value="1"/>
</dbReference>
<dbReference type="PANTHER" id="PTHR38011:SF11">
    <property type="entry name" value="2,5-DIAMINO-6-RIBOSYLAMINO-4(3H)-PYRIMIDINONE 5'-PHOSPHATE REDUCTASE"/>
    <property type="match status" value="1"/>
</dbReference>
<feature type="domain" description="Bacterial bifunctional deaminase-reductase C-terminal" evidence="1">
    <location>
        <begin position="5"/>
        <end position="95"/>
    </location>
</feature>
<evidence type="ECO:0000313" key="2">
    <source>
        <dbReference type="EMBL" id="WYY06171.1"/>
    </source>
</evidence>
<organism evidence="2 3">
    <name type="scientific">Gordonia hydrophobica</name>
    <dbReference type="NCBI Taxonomy" id="40516"/>
    <lineage>
        <taxon>Bacteria</taxon>
        <taxon>Bacillati</taxon>
        <taxon>Actinomycetota</taxon>
        <taxon>Actinomycetes</taxon>
        <taxon>Mycobacteriales</taxon>
        <taxon>Gordoniaceae</taxon>
        <taxon>Gordonia</taxon>
    </lineage>
</organism>
<dbReference type="InterPro" id="IPR002734">
    <property type="entry name" value="RibDG_C"/>
</dbReference>
<gene>
    <name evidence="2" type="ORF">RVF87_13940</name>
</gene>
<evidence type="ECO:0000313" key="3">
    <source>
        <dbReference type="Proteomes" id="UP001479933"/>
    </source>
</evidence>
<dbReference type="EMBL" id="CP136137">
    <property type="protein sequence ID" value="WYY06171.1"/>
    <property type="molecule type" value="Genomic_DNA"/>
</dbReference>
<evidence type="ECO:0000259" key="1">
    <source>
        <dbReference type="Pfam" id="PF01872"/>
    </source>
</evidence>
<accession>A0ABZ2TXJ0</accession>